<name>A0AAD7RZH9_9TELE</name>
<comment type="caution">
    <text evidence="2">The sequence shown here is derived from an EMBL/GenBank/DDBJ whole genome shotgun (WGS) entry which is preliminary data.</text>
</comment>
<accession>A0AAD7RZH9</accession>
<feature type="region of interest" description="Disordered" evidence="1">
    <location>
        <begin position="1"/>
        <end position="25"/>
    </location>
</feature>
<feature type="compositionally biased region" description="Basic residues" evidence="1">
    <location>
        <begin position="11"/>
        <end position="21"/>
    </location>
</feature>
<dbReference type="EMBL" id="JAINUG010000139">
    <property type="protein sequence ID" value="KAJ8393184.1"/>
    <property type="molecule type" value="Genomic_DNA"/>
</dbReference>
<feature type="region of interest" description="Disordered" evidence="1">
    <location>
        <begin position="82"/>
        <end position="112"/>
    </location>
</feature>
<organism evidence="2 3">
    <name type="scientific">Aldrovandia affinis</name>
    <dbReference type="NCBI Taxonomy" id="143900"/>
    <lineage>
        <taxon>Eukaryota</taxon>
        <taxon>Metazoa</taxon>
        <taxon>Chordata</taxon>
        <taxon>Craniata</taxon>
        <taxon>Vertebrata</taxon>
        <taxon>Euteleostomi</taxon>
        <taxon>Actinopterygii</taxon>
        <taxon>Neopterygii</taxon>
        <taxon>Teleostei</taxon>
        <taxon>Notacanthiformes</taxon>
        <taxon>Halosauridae</taxon>
        <taxon>Aldrovandia</taxon>
    </lineage>
</organism>
<evidence type="ECO:0000256" key="1">
    <source>
        <dbReference type="SAM" id="MobiDB-lite"/>
    </source>
</evidence>
<gene>
    <name evidence="2" type="ORF">AAFF_G00062560</name>
</gene>
<dbReference type="AlphaFoldDB" id="A0AAD7RZH9"/>
<dbReference type="Proteomes" id="UP001221898">
    <property type="component" value="Unassembled WGS sequence"/>
</dbReference>
<sequence>MRAAISQRYRPALRRARKRKWADHTSGFNLTAAGATVLCVHRASSEPLVGGSRVVGPASRAPALGHAVYPARVCPFQATLTASRGRPSLRRSRRPTTSGLPEQWLSSEQSSS</sequence>
<evidence type="ECO:0000313" key="3">
    <source>
        <dbReference type="Proteomes" id="UP001221898"/>
    </source>
</evidence>
<evidence type="ECO:0000313" key="2">
    <source>
        <dbReference type="EMBL" id="KAJ8393184.1"/>
    </source>
</evidence>
<reference evidence="2" key="1">
    <citation type="journal article" date="2023" name="Science">
        <title>Genome structures resolve the early diversification of teleost fishes.</title>
        <authorList>
            <person name="Parey E."/>
            <person name="Louis A."/>
            <person name="Montfort J."/>
            <person name="Bouchez O."/>
            <person name="Roques C."/>
            <person name="Iampietro C."/>
            <person name="Lluch J."/>
            <person name="Castinel A."/>
            <person name="Donnadieu C."/>
            <person name="Desvignes T."/>
            <person name="Floi Bucao C."/>
            <person name="Jouanno E."/>
            <person name="Wen M."/>
            <person name="Mejri S."/>
            <person name="Dirks R."/>
            <person name="Jansen H."/>
            <person name="Henkel C."/>
            <person name="Chen W.J."/>
            <person name="Zahm M."/>
            <person name="Cabau C."/>
            <person name="Klopp C."/>
            <person name="Thompson A.W."/>
            <person name="Robinson-Rechavi M."/>
            <person name="Braasch I."/>
            <person name="Lecointre G."/>
            <person name="Bobe J."/>
            <person name="Postlethwait J.H."/>
            <person name="Berthelot C."/>
            <person name="Roest Crollius H."/>
            <person name="Guiguen Y."/>
        </authorList>
    </citation>
    <scope>NUCLEOTIDE SEQUENCE</scope>
    <source>
        <strain evidence="2">NC1722</strain>
    </source>
</reference>
<proteinExistence type="predicted"/>
<protein>
    <submittedName>
        <fullName evidence="2">Uncharacterized protein</fullName>
    </submittedName>
</protein>
<keyword evidence="3" id="KW-1185">Reference proteome</keyword>